<dbReference type="OrthoDB" id="10069709at2759"/>
<gene>
    <name evidence="2" type="ORF">X975_00336</name>
</gene>
<feature type="compositionally biased region" description="Polar residues" evidence="1">
    <location>
        <begin position="100"/>
        <end position="110"/>
    </location>
</feature>
<feature type="compositionally biased region" description="Low complexity" evidence="1">
    <location>
        <begin position="235"/>
        <end position="253"/>
    </location>
</feature>
<reference evidence="2 3" key="1">
    <citation type="submission" date="2013-11" db="EMBL/GenBank/DDBJ databases">
        <title>Genome sequencing of Stegodyphus mimosarum.</title>
        <authorList>
            <person name="Bechsgaard J."/>
        </authorList>
    </citation>
    <scope>NUCLEOTIDE SEQUENCE [LARGE SCALE GENOMIC DNA]</scope>
</reference>
<dbReference type="EMBL" id="KK113844">
    <property type="protein sequence ID" value="KFM61146.1"/>
    <property type="molecule type" value="Genomic_DNA"/>
</dbReference>
<dbReference type="STRING" id="407821.A0A087T7Q7"/>
<evidence type="ECO:0000256" key="1">
    <source>
        <dbReference type="SAM" id="MobiDB-lite"/>
    </source>
</evidence>
<name>A0A087T7Q7_STEMI</name>
<keyword evidence="3" id="KW-1185">Reference proteome</keyword>
<feature type="non-terminal residue" evidence="2">
    <location>
        <position position="466"/>
    </location>
</feature>
<proteinExistence type="predicted"/>
<feature type="region of interest" description="Disordered" evidence="1">
    <location>
        <begin position="65"/>
        <end position="110"/>
    </location>
</feature>
<evidence type="ECO:0000313" key="2">
    <source>
        <dbReference type="EMBL" id="KFM61146.1"/>
    </source>
</evidence>
<dbReference type="Proteomes" id="UP000054359">
    <property type="component" value="Unassembled WGS sequence"/>
</dbReference>
<organism evidence="2 3">
    <name type="scientific">Stegodyphus mimosarum</name>
    <name type="common">African social velvet spider</name>
    <dbReference type="NCBI Taxonomy" id="407821"/>
    <lineage>
        <taxon>Eukaryota</taxon>
        <taxon>Metazoa</taxon>
        <taxon>Ecdysozoa</taxon>
        <taxon>Arthropoda</taxon>
        <taxon>Chelicerata</taxon>
        <taxon>Arachnida</taxon>
        <taxon>Araneae</taxon>
        <taxon>Araneomorphae</taxon>
        <taxon>Entelegynae</taxon>
        <taxon>Eresoidea</taxon>
        <taxon>Eresidae</taxon>
        <taxon>Stegodyphus</taxon>
    </lineage>
</organism>
<evidence type="ECO:0000313" key="3">
    <source>
        <dbReference type="Proteomes" id="UP000054359"/>
    </source>
</evidence>
<accession>A0A087T7Q7</accession>
<feature type="region of interest" description="Disordered" evidence="1">
    <location>
        <begin position="221"/>
        <end position="253"/>
    </location>
</feature>
<feature type="compositionally biased region" description="Polar residues" evidence="1">
    <location>
        <begin position="1"/>
        <end position="24"/>
    </location>
</feature>
<feature type="compositionally biased region" description="Polar residues" evidence="1">
    <location>
        <begin position="65"/>
        <end position="81"/>
    </location>
</feature>
<sequence length="466" mass="50235">MSNTLHSCRVSTYTQVPSVPQSPNTRRRAFNFMPISPRHTPIPDGINVSGTSALSSPVPNQYPRNMMSTAVGPSQPPSNAGSPFVSPRSTPVHFCRSRHSSGQSTYSTSRHTPFQNFDSGVSSVSTSPFISPQTTPVPVSRLRHNSSHGLSKTVTFCSVNSPQVINSQISTSTVGHLRSRHSSGPGGPHISVNVCSSRSAPLSPLVSEHCLPSTFVFPSGNEVRSRHNSGSNTTPLSPVSEQASSSSSCTSNLPDLSSVNEGTSISHSFLNDGAGDLLISANPATFKQVRQRHASSSVIYNKPPLALKDTFSREIQSLLKNSQANGASDILLSNRSQSVPLHQMLEYCFLSPPVDDACPKSHPTTPVINQMFSFPLLNSSQETSDISLATDIQNRDKTLVQANQMEWAGLETTGDLEMSTARRNITTLLDPPLGDDLQTTLEDLRDCDTDFSKFAQELELSQNEEG</sequence>
<feature type="region of interest" description="Disordered" evidence="1">
    <location>
        <begin position="1"/>
        <end position="26"/>
    </location>
</feature>
<protein>
    <submittedName>
        <fullName evidence="2">Uncharacterized protein</fullName>
    </submittedName>
</protein>
<dbReference type="AlphaFoldDB" id="A0A087T7Q7"/>